<dbReference type="EMBL" id="LDAU01000053">
    <property type="protein sequence ID" value="KRX09179.1"/>
    <property type="molecule type" value="Genomic_DNA"/>
</dbReference>
<evidence type="ECO:0000313" key="15">
    <source>
        <dbReference type="Proteomes" id="UP000054937"/>
    </source>
</evidence>
<evidence type="ECO:0000256" key="10">
    <source>
        <dbReference type="ARBA" id="ARBA00047754"/>
    </source>
</evidence>
<evidence type="ECO:0000313" key="14">
    <source>
        <dbReference type="EMBL" id="KRX09179.1"/>
    </source>
</evidence>
<dbReference type="PRINTS" id="PR01183">
    <property type="entry name" value="RIBORDTASEM1"/>
</dbReference>
<dbReference type="InterPro" id="IPR013346">
    <property type="entry name" value="NrdE_NrdA_C"/>
</dbReference>
<keyword evidence="4" id="KW-0021">Allosteric enzyme</keyword>
<evidence type="ECO:0000256" key="7">
    <source>
        <dbReference type="ARBA" id="ARBA00023002"/>
    </source>
</evidence>
<comment type="subunit">
    <text evidence="2">Heterodimer of a large and a small subunit.</text>
</comment>
<evidence type="ECO:0000256" key="1">
    <source>
        <dbReference type="ARBA" id="ARBA00010406"/>
    </source>
</evidence>
<dbReference type="InterPro" id="IPR005144">
    <property type="entry name" value="ATP-cone_dom"/>
</dbReference>
<organism evidence="14 15">
    <name type="scientific">Pseudocohnilembus persalinus</name>
    <name type="common">Ciliate</name>
    <dbReference type="NCBI Taxonomy" id="266149"/>
    <lineage>
        <taxon>Eukaryota</taxon>
        <taxon>Sar</taxon>
        <taxon>Alveolata</taxon>
        <taxon>Ciliophora</taxon>
        <taxon>Intramacronucleata</taxon>
        <taxon>Oligohymenophorea</taxon>
        <taxon>Scuticociliatia</taxon>
        <taxon>Philasterida</taxon>
        <taxon>Pseudocohnilembidae</taxon>
        <taxon>Pseudocohnilembus</taxon>
    </lineage>
</organism>
<evidence type="ECO:0000256" key="8">
    <source>
        <dbReference type="ARBA" id="ARBA00023116"/>
    </source>
</evidence>
<dbReference type="InParanoid" id="A0A0V0R3W4"/>
<sequence length="807" mass="93690">MDHNHKILTIDELYQMLESKNIFYVTLRNGKRAMLKLEEIRDRIEKLAFNTDEPLNKKYVNIDLIVQKVCMGMYDGVTTAILDELAAETCAYMNIIHPHYSKLAARIAVSNLHKETKNSFSETVFDLYNYKDKQGRNASLIHEDVYKIVKEHAEEIDKRINQSQDYTYDFFGFKTLEKSYLLRIHQKIVERPQYMIMRVSLGIHKNDLENVFKTYELMSQKWFTHATPTLFNSGTPKPQMSSCFLVQMQEDSIEGIYDTLKICALISKSAGGIGVTTHQIRAKDSYIKGTNGISNGIIPMLKVYNDTARYVDQGGGKRKGSFAMYLEPWHADVFDFLQLRKNHGKEDFRARDLFYALWIPDLFMKRVIQDQEWTLMCPNECPGLHEVYGEEFNKLYETYEKEGKGRKTIKARQLWHEIVDAQIETGTPYMLYKDACNRKSNQKNLGTIQQSNLCTEIIQYTSKDEVAVCNLASICLPKFVNDDGKFDYEKLQEIVGQIVYNLNRVIENNYYPVKEAKVSNWRHRPIGIGVQGLADAFVKMKLPYESQGALDANEKIFETIYYAACKKSMEMAKQEGPYETFKGSPASEGLLQFDLWDYKPRNGYDWDGLKEQIKINGLRNSLLVAPMPTASTSQIMGNTESFEPLTSNLYTRRVLSGEFVCINQYLVQDLIERNLWTVDIKNQLIQYNGSIQKIQQIPDDIKNLYKTVWEISQKKIIDLAKSRGQFIDQSQSLNIHIAQPNYSKMCSMHFYAWEQGLKTGNILTNIKLQIYKFQYNISQLLKQIYLIRNVLFKNQTSCRSHQIHLRC</sequence>
<dbReference type="GO" id="GO:0005524">
    <property type="term" value="F:ATP binding"/>
    <property type="evidence" value="ECO:0007669"/>
    <property type="project" value="UniProtKB-UniRule"/>
</dbReference>
<dbReference type="SUPFAM" id="SSF48168">
    <property type="entry name" value="R1 subunit of ribonucleotide reductase, N-terminal domain"/>
    <property type="match status" value="1"/>
</dbReference>
<dbReference type="Pfam" id="PF03477">
    <property type="entry name" value="ATP-cone"/>
    <property type="match status" value="1"/>
</dbReference>
<evidence type="ECO:0000259" key="13">
    <source>
        <dbReference type="PROSITE" id="PS51161"/>
    </source>
</evidence>
<reference evidence="14 15" key="1">
    <citation type="journal article" date="2015" name="Sci. Rep.">
        <title>Genome of the facultative scuticociliatosis pathogen Pseudocohnilembus persalinus provides insight into its virulence through horizontal gene transfer.</title>
        <authorList>
            <person name="Xiong J."/>
            <person name="Wang G."/>
            <person name="Cheng J."/>
            <person name="Tian M."/>
            <person name="Pan X."/>
            <person name="Warren A."/>
            <person name="Jiang C."/>
            <person name="Yuan D."/>
            <person name="Miao W."/>
        </authorList>
    </citation>
    <scope>NUCLEOTIDE SEQUENCE [LARGE SCALE GENOMIC DNA]</scope>
    <source>
        <strain evidence="14">36N120E</strain>
    </source>
</reference>
<evidence type="ECO:0000256" key="11">
    <source>
        <dbReference type="PROSITE-ProRule" id="PRU00492"/>
    </source>
</evidence>
<dbReference type="Pfam" id="PF02867">
    <property type="entry name" value="Ribonuc_red_lgC"/>
    <property type="match status" value="1"/>
</dbReference>
<dbReference type="PROSITE" id="PS00089">
    <property type="entry name" value="RIBORED_LARGE"/>
    <property type="match status" value="1"/>
</dbReference>
<dbReference type="InterPro" id="IPR000788">
    <property type="entry name" value="RNR_lg_C"/>
</dbReference>
<dbReference type="UniPathway" id="UPA00326"/>
<protein>
    <recommendedName>
        <fullName evidence="3 12">Ribonucleoside-diphosphate reductase</fullName>
        <ecNumber evidence="3 12">1.17.4.1</ecNumber>
    </recommendedName>
</protein>
<evidence type="ECO:0000256" key="9">
    <source>
        <dbReference type="ARBA" id="ARBA00024942"/>
    </source>
</evidence>
<dbReference type="InterPro" id="IPR039718">
    <property type="entry name" value="Rrm1"/>
</dbReference>
<dbReference type="CDD" id="cd01679">
    <property type="entry name" value="RNR_I"/>
    <property type="match status" value="1"/>
</dbReference>
<dbReference type="OrthoDB" id="3000483at2759"/>
<accession>A0A0V0R3W4</accession>
<dbReference type="PANTHER" id="PTHR11573:SF6">
    <property type="entry name" value="RIBONUCLEOSIDE-DIPHOSPHATE REDUCTASE LARGE SUBUNIT"/>
    <property type="match status" value="1"/>
</dbReference>
<keyword evidence="6 11" id="KW-0067">ATP-binding</keyword>
<dbReference type="InterPro" id="IPR013509">
    <property type="entry name" value="RNR_lsu_N"/>
</dbReference>
<dbReference type="Proteomes" id="UP000054937">
    <property type="component" value="Unassembled WGS sequence"/>
</dbReference>
<dbReference type="Pfam" id="PF00317">
    <property type="entry name" value="Ribonuc_red_lgN"/>
    <property type="match status" value="1"/>
</dbReference>
<comment type="caution">
    <text evidence="14">The sequence shown here is derived from an EMBL/GenBank/DDBJ whole genome shotgun (WGS) entry which is preliminary data.</text>
</comment>
<dbReference type="GO" id="GO:0005971">
    <property type="term" value="C:ribonucleoside-diphosphate reductase complex"/>
    <property type="evidence" value="ECO:0007669"/>
    <property type="project" value="TreeGrafter"/>
</dbReference>
<proteinExistence type="inferred from homology"/>
<evidence type="ECO:0000256" key="4">
    <source>
        <dbReference type="ARBA" id="ARBA00022533"/>
    </source>
</evidence>
<evidence type="ECO:0000256" key="3">
    <source>
        <dbReference type="ARBA" id="ARBA00012274"/>
    </source>
</evidence>
<comment type="function">
    <text evidence="9 12">Provides the precursors necessary for DNA synthesis. Catalyzes the biosynthesis of deoxyribonucleotides from the corresponding ribonucleotides.</text>
</comment>
<dbReference type="NCBIfam" id="TIGR02506">
    <property type="entry name" value="NrdE_NrdA"/>
    <property type="match status" value="1"/>
</dbReference>
<keyword evidence="8 12" id="KW-0215">Deoxyribonucleotide synthesis</keyword>
<dbReference type="SUPFAM" id="SSF51998">
    <property type="entry name" value="PFL-like glycyl radical enzymes"/>
    <property type="match status" value="1"/>
</dbReference>
<dbReference type="FunCoup" id="A0A0V0R3W4">
    <property type="interactions" value="403"/>
</dbReference>
<dbReference type="Gene3D" id="3.20.70.20">
    <property type="match status" value="1"/>
</dbReference>
<dbReference type="GO" id="GO:0004748">
    <property type="term" value="F:ribonucleoside-diphosphate reductase activity, thioredoxin disulfide as acceptor"/>
    <property type="evidence" value="ECO:0007669"/>
    <property type="project" value="UniProtKB-EC"/>
</dbReference>
<comment type="similarity">
    <text evidence="1 12">Belongs to the ribonucleoside diphosphate reductase large chain family.</text>
</comment>
<dbReference type="OMA" id="YTMNFIR"/>
<name>A0A0V0R3W4_PSEPJ</name>
<dbReference type="GO" id="GO:0009263">
    <property type="term" value="P:deoxyribonucleotide biosynthetic process"/>
    <property type="evidence" value="ECO:0007669"/>
    <property type="project" value="UniProtKB-KW"/>
</dbReference>
<evidence type="ECO:0000256" key="5">
    <source>
        <dbReference type="ARBA" id="ARBA00022741"/>
    </source>
</evidence>
<comment type="catalytic activity">
    <reaction evidence="10 12">
        <text>a 2'-deoxyribonucleoside 5'-diphosphate + [thioredoxin]-disulfide + H2O = a ribonucleoside 5'-diphosphate + [thioredoxin]-dithiol</text>
        <dbReference type="Rhea" id="RHEA:23252"/>
        <dbReference type="Rhea" id="RHEA-COMP:10698"/>
        <dbReference type="Rhea" id="RHEA-COMP:10700"/>
        <dbReference type="ChEBI" id="CHEBI:15377"/>
        <dbReference type="ChEBI" id="CHEBI:29950"/>
        <dbReference type="ChEBI" id="CHEBI:50058"/>
        <dbReference type="ChEBI" id="CHEBI:57930"/>
        <dbReference type="ChEBI" id="CHEBI:73316"/>
        <dbReference type="EC" id="1.17.4.1"/>
    </reaction>
</comment>
<dbReference type="FunFam" id="3.20.70.20:FF:000010">
    <property type="entry name" value="Ribonucleoside-diphosphate reductase"/>
    <property type="match status" value="1"/>
</dbReference>
<dbReference type="PANTHER" id="PTHR11573">
    <property type="entry name" value="RIBONUCLEOSIDE-DIPHOSPHATE REDUCTASE LARGE CHAIN"/>
    <property type="match status" value="1"/>
</dbReference>
<keyword evidence="15" id="KW-1185">Reference proteome</keyword>
<feature type="domain" description="ATP-cone" evidence="13">
    <location>
        <begin position="23"/>
        <end position="118"/>
    </location>
</feature>
<keyword evidence="7 12" id="KW-0560">Oxidoreductase</keyword>
<evidence type="ECO:0000256" key="2">
    <source>
        <dbReference type="ARBA" id="ARBA00011771"/>
    </source>
</evidence>
<dbReference type="EC" id="1.17.4.1" evidence="3 12"/>
<dbReference type="AlphaFoldDB" id="A0A0V0R3W4"/>
<dbReference type="InterPro" id="IPR008926">
    <property type="entry name" value="RNR_R1-su_N"/>
</dbReference>
<evidence type="ECO:0000256" key="6">
    <source>
        <dbReference type="ARBA" id="ARBA00022840"/>
    </source>
</evidence>
<keyword evidence="5 11" id="KW-0547">Nucleotide-binding</keyword>
<evidence type="ECO:0000256" key="12">
    <source>
        <dbReference type="RuleBase" id="RU003410"/>
    </source>
</evidence>
<gene>
    <name evidence="14" type="ORF">PPERSA_05848</name>
</gene>
<dbReference type="PROSITE" id="PS51161">
    <property type="entry name" value="ATP_CONE"/>
    <property type="match status" value="1"/>
</dbReference>